<comment type="caution">
    <text evidence="2">The sequence shown here is derived from an EMBL/GenBank/DDBJ whole genome shotgun (WGS) entry which is preliminary data.</text>
</comment>
<evidence type="ECO:0000256" key="1">
    <source>
        <dbReference type="SAM" id="MobiDB-lite"/>
    </source>
</evidence>
<evidence type="ECO:0000313" key="3">
    <source>
        <dbReference type="Proteomes" id="UP000544331"/>
    </source>
</evidence>
<evidence type="ECO:0000313" key="2">
    <source>
        <dbReference type="EMBL" id="KAF5698337.1"/>
    </source>
</evidence>
<dbReference type="OrthoDB" id="5106000at2759"/>
<accession>A0A8H6D0A5</accession>
<organism evidence="2 3">
    <name type="scientific">Fusarium mundagurra</name>
    <dbReference type="NCBI Taxonomy" id="1567541"/>
    <lineage>
        <taxon>Eukaryota</taxon>
        <taxon>Fungi</taxon>
        <taxon>Dikarya</taxon>
        <taxon>Ascomycota</taxon>
        <taxon>Pezizomycotina</taxon>
        <taxon>Sordariomycetes</taxon>
        <taxon>Hypocreomycetidae</taxon>
        <taxon>Hypocreales</taxon>
        <taxon>Nectriaceae</taxon>
        <taxon>Fusarium</taxon>
        <taxon>Fusarium fujikuroi species complex</taxon>
    </lineage>
</organism>
<name>A0A8H6D0A5_9HYPO</name>
<dbReference type="EMBL" id="JAAOAN010000918">
    <property type="protein sequence ID" value="KAF5698337.1"/>
    <property type="molecule type" value="Genomic_DNA"/>
</dbReference>
<reference evidence="2 3" key="1">
    <citation type="submission" date="2020-05" db="EMBL/GenBank/DDBJ databases">
        <title>Identification and distribution of gene clusters putatively required for synthesis of sphingolipid metabolism inhibitors in phylogenetically diverse species of the filamentous fungus Fusarium.</title>
        <authorList>
            <person name="Kim H.-S."/>
            <person name="Busman M."/>
            <person name="Brown D.W."/>
            <person name="Divon H."/>
            <person name="Uhlig S."/>
            <person name="Proctor R.H."/>
        </authorList>
    </citation>
    <scope>NUCLEOTIDE SEQUENCE [LARGE SCALE GENOMIC DNA]</scope>
    <source>
        <strain evidence="2 3">NRRL 66235</strain>
    </source>
</reference>
<sequence>MCTVCSSNGPNSIAGILIKDYHQRHRTGERFRLFLCDDLRAKLLVVLCARSYVVDDPALKNFDSDSRFDGIFSDMGLVERYKHGFENVLRCKLASEARWLLRKVHSWEPFIPITINGTPRYMWNTNVVMANLTTFDCARDWIQGNRMSDKESKRLDEEKRAGQSDERAARTMQEMSIDERFSLLDLTFYSEIFCNEVACKPAVSETIRQTDGSEAGTDFNLDHLDHDKMAQLIEDMQNHMMGDIHML</sequence>
<keyword evidence="3" id="KW-1185">Reference proteome</keyword>
<proteinExistence type="predicted"/>
<dbReference type="Proteomes" id="UP000544331">
    <property type="component" value="Unassembled WGS sequence"/>
</dbReference>
<protein>
    <submittedName>
        <fullName evidence="2">Uncharacterized protein</fullName>
    </submittedName>
</protein>
<dbReference type="AlphaFoldDB" id="A0A8H6D0A5"/>
<feature type="region of interest" description="Disordered" evidence="1">
    <location>
        <begin position="148"/>
        <end position="169"/>
    </location>
</feature>
<gene>
    <name evidence="2" type="ORF">FMUND_15121</name>
</gene>